<sequence length="197" mass="22881">MDVKSVVIAVYMFGGIQHPSDSDRTFRSWLLPKVLQIAEVLDVLLCKLNCIDGTLLNYSKSQPKLAHSRVWELDQNNRSLSTILIYPTGMIDLNRKPKEIQLMKIKMIESLDLREEFRKEGKEKCPAKRSREKSDHINKNDGLEDILEKKNSAIFDLEKIEIRTIEENLVLTYRKKHLGRLPILKQQIELNSHSISK</sequence>
<protein>
    <submittedName>
        <fullName evidence="1">Uncharacterized protein</fullName>
    </submittedName>
</protein>
<evidence type="ECO:0000313" key="1">
    <source>
        <dbReference type="EnsemblPlants" id="MELO3C031363.2.1"/>
    </source>
</evidence>
<accession>A0A9I9EB99</accession>
<proteinExistence type="predicted"/>
<reference evidence="1" key="1">
    <citation type="submission" date="2023-03" db="UniProtKB">
        <authorList>
            <consortium name="EnsemblPlants"/>
        </authorList>
    </citation>
    <scope>IDENTIFICATION</scope>
</reference>
<dbReference type="AlphaFoldDB" id="A0A9I9EB99"/>
<dbReference type="EnsemblPlants" id="MELO3C031363.2.1">
    <property type="protein sequence ID" value="MELO3C031363.2.1"/>
    <property type="gene ID" value="MELO3C031363.2"/>
</dbReference>
<organism evidence="1">
    <name type="scientific">Cucumis melo</name>
    <name type="common">Muskmelon</name>
    <dbReference type="NCBI Taxonomy" id="3656"/>
    <lineage>
        <taxon>Eukaryota</taxon>
        <taxon>Viridiplantae</taxon>
        <taxon>Streptophyta</taxon>
        <taxon>Embryophyta</taxon>
        <taxon>Tracheophyta</taxon>
        <taxon>Spermatophyta</taxon>
        <taxon>Magnoliopsida</taxon>
        <taxon>eudicotyledons</taxon>
        <taxon>Gunneridae</taxon>
        <taxon>Pentapetalae</taxon>
        <taxon>rosids</taxon>
        <taxon>fabids</taxon>
        <taxon>Cucurbitales</taxon>
        <taxon>Cucurbitaceae</taxon>
        <taxon>Benincaseae</taxon>
        <taxon>Cucumis</taxon>
    </lineage>
</organism>
<name>A0A9I9EB99_CUCME</name>
<dbReference type="Gramene" id="MELO3C031363.2.1">
    <property type="protein sequence ID" value="MELO3C031363.2.1"/>
    <property type="gene ID" value="MELO3C031363.2"/>
</dbReference>